<organism evidence="2 3">
    <name type="scientific">Cyanobacterium stanieri LEGE 03274</name>
    <dbReference type="NCBI Taxonomy" id="1828756"/>
    <lineage>
        <taxon>Bacteria</taxon>
        <taxon>Bacillati</taxon>
        <taxon>Cyanobacteriota</taxon>
        <taxon>Cyanophyceae</taxon>
        <taxon>Oscillatoriophycideae</taxon>
        <taxon>Chroococcales</taxon>
        <taxon>Geminocystaceae</taxon>
        <taxon>Cyanobacterium</taxon>
    </lineage>
</organism>
<feature type="transmembrane region" description="Helical" evidence="1">
    <location>
        <begin position="7"/>
        <end position="30"/>
    </location>
</feature>
<keyword evidence="1" id="KW-0472">Membrane</keyword>
<protein>
    <recommendedName>
        <fullName evidence="4">DUF1616 domain-containing protein</fullName>
    </recommendedName>
</protein>
<evidence type="ECO:0000256" key="1">
    <source>
        <dbReference type="SAM" id="Phobius"/>
    </source>
</evidence>
<sequence length="140" mass="15530">MEGEAAVGLIGLGIVIFLISIVFAIIVFIVKLAISLLILALGLLIVAVIPMAIGWIAYETYKAFIDNEFQTNRAIIFPTLTVITAASLSLTYYVPYSPPLLVFILFISGGSLVGTLAYPYIRRRQLIKKYQEEEKYLIEP</sequence>
<keyword evidence="1" id="KW-0812">Transmembrane</keyword>
<evidence type="ECO:0008006" key="4">
    <source>
        <dbReference type="Google" id="ProtNLM"/>
    </source>
</evidence>
<evidence type="ECO:0000313" key="2">
    <source>
        <dbReference type="EMBL" id="MBE9221592.1"/>
    </source>
</evidence>
<dbReference type="EMBL" id="JADEWC010000004">
    <property type="protein sequence ID" value="MBE9221592.1"/>
    <property type="molecule type" value="Genomic_DNA"/>
</dbReference>
<keyword evidence="3" id="KW-1185">Reference proteome</keyword>
<dbReference type="RefSeq" id="WP_193799784.1">
    <property type="nucleotide sequence ID" value="NZ_JADEWC010000004.1"/>
</dbReference>
<feature type="transmembrane region" description="Helical" evidence="1">
    <location>
        <begin position="74"/>
        <end position="94"/>
    </location>
</feature>
<feature type="transmembrane region" description="Helical" evidence="1">
    <location>
        <begin position="100"/>
        <end position="121"/>
    </location>
</feature>
<accession>A0ABR9V132</accession>
<name>A0ABR9V132_9CHRO</name>
<feature type="transmembrane region" description="Helical" evidence="1">
    <location>
        <begin position="36"/>
        <end position="58"/>
    </location>
</feature>
<dbReference type="Proteomes" id="UP000654604">
    <property type="component" value="Unassembled WGS sequence"/>
</dbReference>
<keyword evidence="1" id="KW-1133">Transmembrane helix</keyword>
<proteinExistence type="predicted"/>
<reference evidence="2 3" key="1">
    <citation type="submission" date="2020-10" db="EMBL/GenBank/DDBJ databases">
        <authorList>
            <person name="Castelo-Branco R."/>
            <person name="Eusebio N."/>
            <person name="Adriana R."/>
            <person name="Vieira A."/>
            <person name="Brugerolle De Fraissinette N."/>
            <person name="Rezende De Castro R."/>
            <person name="Schneider M.P."/>
            <person name="Vasconcelos V."/>
            <person name="Leao P.N."/>
        </authorList>
    </citation>
    <scope>NUCLEOTIDE SEQUENCE [LARGE SCALE GENOMIC DNA]</scope>
    <source>
        <strain evidence="2 3">LEGE 03274</strain>
    </source>
</reference>
<comment type="caution">
    <text evidence="2">The sequence shown here is derived from an EMBL/GenBank/DDBJ whole genome shotgun (WGS) entry which is preliminary data.</text>
</comment>
<gene>
    <name evidence="2" type="ORF">IQ215_02675</name>
</gene>
<evidence type="ECO:0000313" key="3">
    <source>
        <dbReference type="Proteomes" id="UP000654604"/>
    </source>
</evidence>